<protein>
    <recommendedName>
        <fullName evidence="5">Putative pyruvate, phosphate dikinase regulatory protein</fullName>
        <shortName evidence="5">PPDK regulatory protein</shortName>
        <ecNumber evidence="5">2.7.11.32</ecNumber>
        <ecNumber evidence="5">2.7.4.27</ecNumber>
    </recommendedName>
</protein>
<evidence type="ECO:0000256" key="3">
    <source>
        <dbReference type="ARBA" id="ARBA00022741"/>
    </source>
</evidence>
<accession>A0A369P391</accession>
<keyword evidence="3 5" id="KW-0547">Nucleotide-binding</keyword>
<evidence type="ECO:0000256" key="2">
    <source>
        <dbReference type="ARBA" id="ARBA00022679"/>
    </source>
</evidence>
<dbReference type="PANTHER" id="PTHR31756:SF3">
    <property type="entry name" value="PYRUVATE, PHOSPHATE DIKINASE REGULATORY PROTEIN 1, CHLOROPLASTIC"/>
    <property type="match status" value="1"/>
</dbReference>
<evidence type="ECO:0000256" key="1">
    <source>
        <dbReference type="ARBA" id="ARBA00022527"/>
    </source>
</evidence>
<comment type="catalytic activity">
    <reaction evidence="5">
        <text>N(tele)-phospho-L-histidyl/L-threonyl-[pyruvate, phosphate dikinase] + ADP = N(tele)-phospho-L-histidyl/O-phospho-L-threonyl-[pyruvate, phosphate dikinase] + AMP + H(+)</text>
        <dbReference type="Rhea" id="RHEA:43692"/>
        <dbReference type="Rhea" id="RHEA-COMP:10650"/>
        <dbReference type="Rhea" id="RHEA-COMP:10651"/>
        <dbReference type="ChEBI" id="CHEBI:15378"/>
        <dbReference type="ChEBI" id="CHEBI:30013"/>
        <dbReference type="ChEBI" id="CHEBI:61977"/>
        <dbReference type="ChEBI" id="CHEBI:83586"/>
        <dbReference type="ChEBI" id="CHEBI:456215"/>
        <dbReference type="ChEBI" id="CHEBI:456216"/>
        <dbReference type="EC" id="2.7.11.32"/>
    </reaction>
</comment>
<proteinExistence type="inferred from homology"/>
<evidence type="ECO:0000256" key="4">
    <source>
        <dbReference type="ARBA" id="ARBA00022777"/>
    </source>
</evidence>
<name>A0A369P391_9ACTN</name>
<dbReference type="GO" id="GO:0004674">
    <property type="term" value="F:protein serine/threonine kinase activity"/>
    <property type="evidence" value="ECO:0007669"/>
    <property type="project" value="UniProtKB-UniRule"/>
</dbReference>
<keyword evidence="4 5" id="KW-0418">Kinase</keyword>
<organism evidence="6 7">
    <name type="scientific">Adlercreutzia equolifaciens subsp. celatus</name>
    <dbReference type="NCBI Taxonomy" id="394340"/>
    <lineage>
        <taxon>Bacteria</taxon>
        <taxon>Bacillati</taxon>
        <taxon>Actinomycetota</taxon>
        <taxon>Coriobacteriia</taxon>
        <taxon>Eggerthellales</taxon>
        <taxon>Eggerthellaceae</taxon>
        <taxon>Adlercreutzia</taxon>
    </lineage>
</organism>
<sequence length="303" mass="33596">MHNKTPAERAARVPTIHIISDSIGETAQVVARAAAAQFGVTSPHLEIFSKVKSFEEVRGYLLEHARHHEEVLGDDRMLVMYTLVNADIREPLQGFLAEHPHIVAVDVLTAAVAAVSEMSGMEPVGKPGMLRVVDHNYFKRIGALEFTIAHDDGQNPEDLTKADIVLLGVSRSSKTPLSIYLAQQGLRVANVPLDPTTEPPSQIFDVDRTRLFGLMITPEVLLDIRRKRIKKAAGKAGGGQFAMLAKNYADPEYIYRDLEASRALMRRLGCIVVHTEGRAVEETAQEILRYYERSHPSNTDIID</sequence>
<dbReference type="NCBIfam" id="NF003742">
    <property type="entry name" value="PRK05339.1"/>
    <property type="match status" value="1"/>
</dbReference>
<dbReference type="InterPro" id="IPR005177">
    <property type="entry name" value="Kinase-pyrophosphorylase"/>
</dbReference>
<dbReference type="PANTHER" id="PTHR31756">
    <property type="entry name" value="PYRUVATE, PHOSPHATE DIKINASE REGULATORY PROTEIN 1, CHLOROPLASTIC"/>
    <property type="match status" value="1"/>
</dbReference>
<comment type="similarity">
    <text evidence="5">Belongs to the pyruvate, phosphate/water dikinase regulatory protein family. PDRP subfamily.</text>
</comment>
<dbReference type="RefSeq" id="WP_114548768.1">
    <property type="nucleotide sequence ID" value="NZ_JBKWZQ010000001.1"/>
</dbReference>
<comment type="function">
    <text evidence="5">Bifunctional serine/threonine kinase and phosphorylase involved in the regulation of the pyruvate, phosphate dikinase (PPDK) by catalyzing its phosphorylation/dephosphorylation.</text>
</comment>
<evidence type="ECO:0000313" key="6">
    <source>
        <dbReference type="EMBL" id="RDC45619.1"/>
    </source>
</evidence>
<dbReference type="EC" id="2.7.4.27" evidence="5"/>
<evidence type="ECO:0000256" key="5">
    <source>
        <dbReference type="HAMAP-Rule" id="MF_00921"/>
    </source>
</evidence>
<gene>
    <name evidence="6" type="ORF">C1850_04615</name>
</gene>
<evidence type="ECO:0000313" key="7">
    <source>
        <dbReference type="Proteomes" id="UP000253805"/>
    </source>
</evidence>
<dbReference type="GO" id="GO:0016776">
    <property type="term" value="F:phosphotransferase activity, phosphate group as acceptor"/>
    <property type="evidence" value="ECO:0007669"/>
    <property type="project" value="UniProtKB-UniRule"/>
</dbReference>
<dbReference type="EC" id="2.7.11.32" evidence="5"/>
<reference evidence="6 7" key="1">
    <citation type="journal article" date="2018" name="Elife">
        <title>Discovery and characterization of a prevalent human gut bacterial enzyme sufficient for the inactivation of a family of plant toxins.</title>
        <authorList>
            <person name="Koppel N."/>
            <person name="Bisanz J.E."/>
            <person name="Pandelia M.E."/>
            <person name="Turnbaugh P.J."/>
            <person name="Balskus E.P."/>
        </authorList>
    </citation>
    <scope>NUCLEOTIDE SEQUENCE [LARGE SCALE GENOMIC DNA]</scope>
    <source>
        <strain evidence="6 7">OB21 GAM 11</strain>
    </source>
</reference>
<dbReference type="GO" id="GO:0043531">
    <property type="term" value="F:ADP binding"/>
    <property type="evidence" value="ECO:0007669"/>
    <property type="project" value="UniProtKB-UniRule"/>
</dbReference>
<comment type="catalytic activity">
    <reaction evidence="5">
        <text>N(tele)-phospho-L-histidyl/O-phospho-L-threonyl-[pyruvate, phosphate dikinase] + phosphate + H(+) = N(tele)-phospho-L-histidyl/L-threonyl-[pyruvate, phosphate dikinase] + diphosphate</text>
        <dbReference type="Rhea" id="RHEA:43696"/>
        <dbReference type="Rhea" id="RHEA-COMP:10650"/>
        <dbReference type="Rhea" id="RHEA-COMP:10651"/>
        <dbReference type="ChEBI" id="CHEBI:15378"/>
        <dbReference type="ChEBI" id="CHEBI:30013"/>
        <dbReference type="ChEBI" id="CHEBI:33019"/>
        <dbReference type="ChEBI" id="CHEBI:43474"/>
        <dbReference type="ChEBI" id="CHEBI:61977"/>
        <dbReference type="ChEBI" id="CHEBI:83586"/>
        <dbReference type="EC" id="2.7.4.27"/>
    </reaction>
</comment>
<feature type="binding site" evidence="5">
    <location>
        <begin position="168"/>
        <end position="175"/>
    </location>
    <ligand>
        <name>ADP</name>
        <dbReference type="ChEBI" id="CHEBI:456216"/>
    </ligand>
</feature>
<dbReference type="HAMAP" id="MF_00921">
    <property type="entry name" value="PDRP"/>
    <property type="match status" value="1"/>
</dbReference>
<keyword evidence="2 5" id="KW-0808">Transferase</keyword>
<dbReference type="Proteomes" id="UP000253805">
    <property type="component" value="Unassembled WGS sequence"/>
</dbReference>
<dbReference type="InterPro" id="IPR026565">
    <property type="entry name" value="PPDK_reg"/>
</dbReference>
<comment type="caution">
    <text evidence="6">The sequence shown here is derived from an EMBL/GenBank/DDBJ whole genome shotgun (WGS) entry which is preliminary data.</text>
</comment>
<dbReference type="GO" id="GO:0005524">
    <property type="term" value="F:ATP binding"/>
    <property type="evidence" value="ECO:0007669"/>
    <property type="project" value="InterPro"/>
</dbReference>
<dbReference type="Pfam" id="PF03618">
    <property type="entry name" value="Kinase-PPPase"/>
    <property type="match status" value="1"/>
</dbReference>
<dbReference type="AlphaFoldDB" id="A0A369P391"/>
<dbReference type="EMBL" id="PPUT01000008">
    <property type="protein sequence ID" value="RDC45619.1"/>
    <property type="molecule type" value="Genomic_DNA"/>
</dbReference>
<keyword evidence="1 5" id="KW-0723">Serine/threonine-protein kinase</keyword>